<evidence type="ECO:0000256" key="1">
    <source>
        <dbReference type="ARBA" id="ARBA00023002"/>
    </source>
</evidence>
<dbReference type="EMBL" id="JACIIJ010000001">
    <property type="protein sequence ID" value="MBB6219557.1"/>
    <property type="molecule type" value="Genomic_DNA"/>
</dbReference>
<evidence type="ECO:0000313" key="4">
    <source>
        <dbReference type="Proteomes" id="UP000517187"/>
    </source>
</evidence>
<sequence>MHSDQTALGLAAMKFTSYWHDTSGPFAGGIAGPVSGDFEVAVIGAGFTGLNAARKLAQSGVKVALLEAEHVGYGASGRNGGHLNSGHFASFSAAKQQLGEDRARRLWRAYDDSIDMIERIIEDEKIACDFRRGGKIKLASKPSHVAKLQATCAEIRREVDPSAEWLTREDLRNEVVSDAFHGGILSPKSAMMHMGRYANGVAQAACRHGAAIWERNPVTARDRVPNGWRLTTPTGTLTARQVILATDAYTPSAFNYFRRRLMPIASFIIATRPLTQQEVAVTVPGNRNFTNSLNIANYFRLTPDNRILFGGRARFSAVSNQKTNVNSGQLLRQQMVGMFPQLADVEIDYCWGGLVGCTQDRYPRAGSADGVFYSMGYSGHGAQLSTFMGNALADMAMGHEDANPLDGIDWPAVPLHTGNPWFLPLVGTYYRARDLLF</sequence>
<protein>
    <submittedName>
        <fullName evidence="3">Glycine/D-amino acid oxidase-like deaminating enzyme</fullName>
    </submittedName>
</protein>
<dbReference type="GO" id="GO:0005737">
    <property type="term" value="C:cytoplasm"/>
    <property type="evidence" value="ECO:0007669"/>
    <property type="project" value="TreeGrafter"/>
</dbReference>
<feature type="domain" description="FAD dependent oxidoreductase" evidence="2">
    <location>
        <begin position="40"/>
        <end position="395"/>
    </location>
</feature>
<dbReference type="AlphaFoldDB" id="A0A7W9ZMS5"/>
<evidence type="ECO:0000313" key="3">
    <source>
        <dbReference type="EMBL" id="MBB6219557.1"/>
    </source>
</evidence>
<keyword evidence="1" id="KW-0560">Oxidoreductase</keyword>
<dbReference type="InterPro" id="IPR036188">
    <property type="entry name" value="FAD/NAD-bd_sf"/>
</dbReference>
<dbReference type="InterPro" id="IPR006076">
    <property type="entry name" value="FAD-dep_OxRdtase"/>
</dbReference>
<gene>
    <name evidence="3" type="ORF">GGE66_000501</name>
</gene>
<dbReference type="Proteomes" id="UP000517187">
    <property type="component" value="Unassembled WGS sequence"/>
</dbReference>
<dbReference type="PANTHER" id="PTHR13847">
    <property type="entry name" value="SARCOSINE DEHYDROGENASE-RELATED"/>
    <property type="match status" value="1"/>
</dbReference>
<evidence type="ECO:0000259" key="2">
    <source>
        <dbReference type="Pfam" id="PF01266"/>
    </source>
</evidence>
<dbReference type="Gene3D" id="3.30.9.10">
    <property type="entry name" value="D-Amino Acid Oxidase, subunit A, domain 2"/>
    <property type="match status" value="1"/>
</dbReference>
<name>A0A7W9ZMS5_RHILE</name>
<dbReference type="Gene3D" id="3.50.50.60">
    <property type="entry name" value="FAD/NAD(P)-binding domain"/>
    <property type="match status" value="1"/>
</dbReference>
<dbReference type="GO" id="GO:0016491">
    <property type="term" value="F:oxidoreductase activity"/>
    <property type="evidence" value="ECO:0007669"/>
    <property type="project" value="UniProtKB-KW"/>
</dbReference>
<dbReference type="SUPFAM" id="SSF51905">
    <property type="entry name" value="FAD/NAD(P)-binding domain"/>
    <property type="match status" value="1"/>
</dbReference>
<dbReference type="PANTHER" id="PTHR13847:SF281">
    <property type="entry name" value="FAD DEPENDENT OXIDOREDUCTASE DOMAIN-CONTAINING PROTEIN"/>
    <property type="match status" value="1"/>
</dbReference>
<dbReference type="Pfam" id="PF01266">
    <property type="entry name" value="DAO"/>
    <property type="match status" value="1"/>
</dbReference>
<comment type="caution">
    <text evidence="3">The sequence shown here is derived from an EMBL/GenBank/DDBJ whole genome shotgun (WGS) entry which is preliminary data.</text>
</comment>
<organism evidence="3 4">
    <name type="scientific">Rhizobium leguminosarum</name>
    <dbReference type="NCBI Taxonomy" id="384"/>
    <lineage>
        <taxon>Bacteria</taxon>
        <taxon>Pseudomonadati</taxon>
        <taxon>Pseudomonadota</taxon>
        <taxon>Alphaproteobacteria</taxon>
        <taxon>Hyphomicrobiales</taxon>
        <taxon>Rhizobiaceae</taxon>
        <taxon>Rhizobium/Agrobacterium group</taxon>
        <taxon>Rhizobium</taxon>
    </lineage>
</organism>
<accession>A0A7W9ZMS5</accession>
<reference evidence="3 4" key="1">
    <citation type="submission" date="2020-08" db="EMBL/GenBank/DDBJ databases">
        <title>Genomic Encyclopedia of Type Strains, Phase IV (KMG-V): Genome sequencing to study the core and pangenomes of soil and plant-associated prokaryotes.</title>
        <authorList>
            <person name="Whitman W."/>
        </authorList>
    </citation>
    <scope>NUCLEOTIDE SEQUENCE [LARGE SCALE GENOMIC DNA]</scope>
    <source>
        <strain evidence="3 4">SEMIA 4011</strain>
    </source>
</reference>
<proteinExistence type="predicted"/>